<dbReference type="EMBL" id="ML996575">
    <property type="protein sequence ID" value="KAF2756709.1"/>
    <property type="molecule type" value="Genomic_DNA"/>
</dbReference>
<evidence type="ECO:0000256" key="1">
    <source>
        <dbReference type="SAM" id="MobiDB-lite"/>
    </source>
</evidence>
<organism evidence="2 3">
    <name type="scientific">Pseudovirgaria hyperparasitica</name>
    <dbReference type="NCBI Taxonomy" id="470096"/>
    <lineage>
        <taxon>Eukaryota</taxon>
        <taxon>Fungi</taxon>
        <taxon>Dikarya</taxon>
        <taxon>Ascomycota</taxon>
        <taxon>Pezizomycotina</taxon>
        <taxon>Dothideomycetes</taxon>
        <taxon>Dothideomycetes incertae sedis</taxon>
        <taxon>Acrospermales</taxon>
        <taxon>Acrospermaceae</taxon>
        <taxon>Pseudovirgaria</taxon>
    </lineage>
</organism>
<feature type="compositionally biased region" description="Basic and acidic residues" evidence="1">
    <location>
        <begin position="78"/>
        <end position="95"/>
    </location>
</feature>
<feature type="compositionally biased region" description="Basic and acidic residues" evidence="1">
    <location>
        <begin position="144"/>
        <end position="153"/>
    </location>
</feature>
<protein>
    <submittedName>
        <fullName evidence="2">Uncharacterized protein</fullName>
    </submittedName>
</protein>
<dbReference type="AlphaFoldDB" id="A0A6A6W3J0"/>
<evidence type="ECO:0000313" key="3">
    <source>
        <dbReference type="Proteomes" id="UP000799437"/>
    </source>
</evidence>
<sequence length="171" mass="17560">MSSNALDPSGSSQPTLDQAYSTSGNPATTSKSEDSHAAHQKSAANESTVTEERDAHDQPRGNPTSSSLGRGIHGAPAGEEKYGRTEEDVGRHNELDGEQMSAPGEGRVRDAVVGNAKGKGGSGEQIDLASGLDRKKAEQAPAREAMKEQRAEGVDVGGVLGQTGGPANPVD</sequence>
<feature type="compositionally biased region" description="Gly residues" evidence="1">
    <location>
        <begin position="155"/>
        <end position="164"/>
    </location>
</feature>
<accession>A0A6A6W3J0</accession>
<dbReference type="RefSeq" id="XP_033599160.1">
    <property type="nucleotide sequence ID" value="XM_033749941.1"/>
</dbReference>
<keyword evidence="3" id="KW-1185">Reference proteome</keyword>
<dbReference type="OrthoDB" id="3438962at2759"/>
<gene>
    <name evidence="2" type="ORF">EJ05DRAFT_74313</name>
</gene>
<proteinExistence type="predicted"/>
<name>A0A6A6W3J0_9PEZI</name>
<reference evidence="2" key="1">
    <citation type="journal article" date="2020" name="Stud. Mycol.">
        <title>101 Dothideomycetes genomes: a test case for predicting lifestyles and emergence of pathogens.</title>
        <authorList>
            <person name="Haridas S."/>
            <person name="Albert R."/>
            <person name="Binder M."/>
            <person name="Bloem J."/>
            <person name="Labutti K."/>
            <person name="Salamov A."/>
            <person name="Andreopoulos B."/>
            <person name="Baker S."/>
            <person name="Barry K."/>
            <person name="Bills G."/>
            <person name="Bluhm B."/>
            <person name="Cannon C."/>
            <person name="Castanera R."/>
            <person name="Culley D."/>
            <person name="Daum C."/>
            <person name="Ezra D."/>
            <person name="Gonzalez J."/>
            <person name="Henrissat B."/>
            <person name="Kuo A."/>
            <person name="Liang C."/>
            <person name="Lipzen A."/>
            <person name="Lutzoni F."/>
            <person name="Magnuson J."/>
            <person name="Mondo S."/>
            <person name="Nolan M."/>
            <person name="Ohm R."/>
            <person name="Pangilinan J."/>
            <person name="Park H.-J."/>
            <person name="Ramirez L."/>
            <person name="Alfaro M."/>
            <person name="Sun H."/>
            <person name="Tritt A."/>
            <person name="Yoshinaga Y."/>
            <person name="Zwiers L.-H."/>
            <person name="Turgeon B."/>
            <person name="Goodwin S."/>
            <person name="Spatafora J."/>
            <person name="Crous P."/>
            <person name="Grigoriev I."/>
        </authorList>
    </citation>
    <scope>NUCLEOTIDE SEQUENCE</scope>
    <source>
        <strain evidence="2">CBS 121739</strain>
    </source>
</reference>
<feature type="region of interest" description="Disordered" evidence="1">
    <location>
        <begin position="1"/>
        <end position="171"/>
    </location>
</feature>
<feature type="compositionally biased region" description="Basic and acidic residues" evidence="1">
    <location>
        <begin position="50"/>
        <end position="59"/>
    </location>
</feature>
<feature type="compositionally biased region" description="Polar residues" evidence="1">
    <location>
        <begin position="1"/>
        <end position="30"/>
    </location>
</feature>
<dbReference type="Proteomes" id="UP000799437">
    <property type="component" value="Unassembled WGS sequence"/>
</dbReference>
<dbReference type="GeneID" id="54490995"/>
<evidence type="ECO:0000313" key="2">
    <source>
        <dbReference type="EMBL" id="KAF2756709.1"/>
    </source>
</evidence>